<dbReference type="InterPro" id="IPR021136">
    <property type="entry name" value="Flagellar_hook_control-like_C"/>
</dbReference>
<dbReference type="Pfam" id="PF02120">
    <property type="entry name" value="Flg_hook"/>
    <property type="match status" value="1"/>
</dbReference>
<keyword evidence="3" id="KW-0966">Cell projection</keyword>
<organism evidence="3 4">
    <name type="scientific">Candidatus Acetatifactor stercoripullorum</name>
    <dbReference type="NCBI Taxonomy" id="2838414"/>
    <lineage>
        <taxon>Bacteria</taxon>
        <taxon>Bacillati</taxon>
        <taxon>Bacillota</taxon>
        <taxon>Clostridia</taxon>
        <taxon>Lachnospirales</taxon>
        <taxon>Lachnospiraceae</taxon>
        <taxon>Acetatifactor</taxon>
    </lineage>
</organism>
<dbReference type="AlphaFoldDB" id="A0A9D1UB26"/>
<reference evidence="3" key="1">
    <citation type="journal article" date="2021" name="PeerJ">
        <title>Extensive microbial diversity within the chicken gut microbiome revealed by metagenomics and culture.</title>
        <authorList>
            <person name="Gilroy R."/>
            <person name="Ravi A."/>
            <person name="Getino M."/>
            <person name="Pursley I."/>
            <person name="Horton D.L."/>
            <person name="Alikhan N.F."/>
            <person name="Baker D."/>
            <person name="Gharbi K."/>
            <person name="Hall N."/>
            <person name="Watson M."/>
            <person name="Adriaenssens E.M."/>
            <person name="Foster-Nyarko E."/>
            <person name="Jarju S."/>
            <person name="Secka A."/>
            <person name="Antonio M."/>
            <person name="Oren A."/>
            <person name="Chaudhuri R.R."/>
            <person name="La Ragione R."/>
            <person name="Hildebrand F."/>
            <person name="Pallen M.J."/>
        </authorList>
    </citation>
    <scope>NUCLEOTIDE SEQUENCE</scope>
    <source>
        <strain evidence="3">CHK195-6426</strain>
    </source>
</reference>
<accession>A0A9D1UB26</accession>
<evidence type="ECO:0000259" key="2">
    <source>
        <dbReference type="Pfam" id="PF02120"/>
    </source>
</evidence>
<dbReference type="InterPro" id="IPR038610">
    <property type="entry name" value="FliK-like_C_sf"/>
</dbReference>
<dbReference type="Proteomes" id="UP000824265">
    <property type="component" value="Unassembled WGS sequence"/>
</dbReference>
<evidence type="ECO:0000313" key="3">
    <source>
        <dbReference type="EMBL" id="HIW80101.1"/>
    </source>
</evidence>
<feature type="region of interest" description="Disordered" evidence="1">
    <location>
        <begin position="276"/>
        <end position="357"/>
    </location>
</feature>
<comment type="caution">
    <text evidence="3">The sequence shown here is derived from an EMBL/GenBank/DDBJ whole genome shotgun (WGS) entry which is preliminary data.</text>
</comment>
<feature type="compositionally biased region" description="Low complexity" evidence="1">
    <location>
        <begin position="293"/>
        <end position="306"/>
    </location>
</feature>
<dbReference type="Gene3D" id="3.30.750.140">
    <property type="match status" value="1"/>
</dbReference>
<dbReference type="EMBL" id="DXGH01000004">
    <property type="protein sequence ID" value="HIW80101.1"/>
    <property type="molecule type" value="Genomic_DNA"/>
</dbReference>
<sequence>MKLTQLFTGEKQIEDAARAKKEAGSAGTGSKASLGRQIRALVPGQTLRGEVISRNGSEVSVRLAEDMVINARVERSLNLETGKNMTFEVKNNGSTLVLSPLFENMAADANVLKAIEMAGLPVNDTTVSMTELLMRAGLSIDKNTLQQVYREAGSFPDASVEDIVDLHKLGLPVNENNLAQIASYKNFTYQLETGLYSLMQELPGMLAEMAAKGDVQGAVRLLREIFSLLQETAMPAGEASLTAEQLPSGLNGTVQILAQESPSGQAVLEAVFGQQGKGQPTVQPGMEQVQASQGQTVQTEQTEQGQILIQQRPEEQAAAQHGPGGQSEIEQGAAQTEQAPVQQSLTEQPAGNRPSMGAVLEPSLESLLKQLWAEKGLGKESVIREIRAALSQNLQEGFTLTLEEASDLGQVERFYQRLGRQLKALTQVLEEGGQTASGAFKAVSNLSGNLDFLQQVNQLFTYIQLPLRLQQGGAHGDLYVFTNKKNLAASKGSLSALLHLDMEHLGPVDVYVTMQSERVSTRFYVKDEEMLDFLEQHMELLTKRLQKKGYDCSFSMQVREEKEKKTGGMEPFLGQESHVPMAHYAFDMRA</sequence>
<gene>
    <name evidence="3" type="ORF">H9742_01005</name>
</gene>
<keyword evidence="3" id="KW-0282">Flagellum</keyword>
<feature type="domain" description="Flagellar hook-length control protein-like C-terminal" evidence="2">
    <location>
        <begin position="484"/>
        <end position="560"/>
    </location>
</feature>
<protein>
    <submittedName>
        <fullName evidence="3">Flagellar hook-length control protein FliK</fullName>
    </submittedName>
</protein>
<name>A0A9D1UB26_9FIRM</name>
<evidence type="ECO:0000313" key="4">
    <source>
        <dbReference type="Proteomes" id="UP000824265"/>
    </source>
</evidence>
<evidence type="ECO:0000256" key="1">
    <source>
        <dbReference type="SAM" id="MobiDB-lite"/>
    </source>
</evidence>
<feature type="compositionally biased region" description="Polar residues" evidence="1">
    <location>
        <begin position="333"/>
        <end position="349"/>
    </location>
</feature>
<reference evidence="3" key="2">
    <citation type="submission" date="2021-04" db="EMBL/GenBank/DDBJ databases">
        <authorList>
            <person name="Gilroy R."/>
        </authorList>
    </citation>
    <scope>NUCLEOTIDE SEQUENCE</scope>
    <source>
        <strain evidence="3">CHK195-6426</strain>
    </source>
</reference>
<proteinExistence type="predicted"/>
<keyword evidence="3" id="KW-0969">Cilium</keyword>